<feature type="transmembrane region" description="Helical" evidence="1">
    <location>
        <begin position="72"/>
        <end position="90"/>
    </location>
</feature>
<feature type="transmembrane region" description="Helical" evidence="1">
    <location>
        <begin position="95"/>
        <end position="114"/>
    </location>
</feature>
<dbReference type="RefSeq" id="WP_062421289.1">
    <property type="nucleotide sequence ID" value="NZ_BBYA01000008.1"/>
</dbReference>
<evidence type="ECO:0000313" key="2">
    <source>
        <dbReference type="EMBL" id="KPL72650.1"/>
    </source>
</evidence>
<gene>
    <name evidence="2" type="ORF">ADM99_06015</name>
</gene>
<protein>
    <recommendedName>
        <fullName evidence="4">Glycosyltransferase RgtA/B/C/D-like domain-containing protein</fullName>
    </recommendedName>
</protein>
<proteinExistence type="predicted"/>
<feature type="transmembrane region" description="Helical" evidence="1">
    <location>
        <begin position="421"/>
        <end position="442"/>
    </location>
</feature>
<feature type="transmembrane region" description="Helical" evidence="1">
    <location>
        <begin position="361"/>
        <end position="377"/>
    </location>
</feature>
<keyword evidence="1" id="KW-0812">Transmembrane</keyword>
<evidence type="ECO:0000256" key="1">
    <source>
        <dbReference type="SAM" id="Phobius"/>
    </source>
</evidence>
<accession>A0A0N8GLJ2</accession>
<dbReference type="Proteomes" id="UP000050430">
    <property type="component" value="Unassembled WGS sequence"/>
</dbReference>
<dbReference type="EMBL" id="LGCK01000007">
    <property type="protein sequence ID" value="KPL72650.1"/>
    <property type="molecule type" value="Genomic_DNA"/>
</dbReference>
<sequence length="566" mass="63796">MRSKILRSPFEVALVVIIVLAHLYVALAPANSLMNWYTTDDAFYYFKTAQNIGLGHDISFDGISRTNGFHPLWMIICVPIFLLTNVNLLLPLRIVVLLAGLMNAATVVLIWRLFNSNGAAFAGVLATLFWAFSTRVHAITVTLGMESTVNALTVTLLIYLASQLDVKKELGTLKKQDFGLIGITAIFTFLSRIDNGFVIAAVLFWILLKHRDSLAVAGENRKQVWLRRLKIALMLGLPVGITLFAYLGFNKWYFGTETPVSGQIKRWWGTLPNTVYGFPVDNYKVFLTHLITPQVNIGPFALITQTPHDIAYWIENAFKLTGDLKTTHRILVLVISLVLSGVAALLIKYNWKRAVKLIDRFYLVPFFIGCMAQIYSYKSTTYIETLTWYWVSEMVLIVLAEGILADCLIEWIKKKVTSQRVYQMVGAVLALAMIVPYISYIINLAPYQVDPEYSEAYLGGAHALEQFTEPGSIIGTTGGGIVAYFIKDRTIVNLDGLINSNEYFQRMRRGKTTEYFDKIGLDYVYGNIYMITKSDPYARMFSDRVELIGTVEGASLFRYRPSKPAN</sequence>
<dbReference type="AlphaFoldDB" id="A0A0N8GLJ2"/>
<feature type="transmembrane region" description="Helical" evidence="1">
    <location>
        <begin position="12"/>
        <end position="30"/>
    </location>
</feature>
<organism evidence="2 3">
    <name type="scientific">Leptolinea tardivitalis</name>
    <dbReference type="NCBI Taxonomy" id="229920"/>
    <lineage>
        <taxon>Bacteria</taxon>
        <taxon>Bacillati</taxon>
        <taxon>Chloroflexota</taxon>
        <taxon>Anaerolineae</taxon>
        <taxon>Anaerolineales</taxon>
        <taxon>Anaerolineaceae</taxon>
        <taxon>Leptolinea</taxon>
    </lineage>
</organism>
<keyword evidence="3" id="KW-1185">Reference proteome</keyword>
<feature type="transmembrane region" description="Helical" evidence="1">
    <location>
        <begin position="389"/>
        <end position="409"/>
    </location>
</feature>
<feature type="transmembrane region" description="Helical" evidence="1">
    <location>
        <begin position="120"/>
        <end position="136"/>
    </location>
</feature>
<evidence type="ECO:0008006" key="4">
    <source>
        <dbReference type="Google" id="ProtNLM"/>
    </source>
</evidence>
<name>A0A0N8GLJ2_9CHLR</name>
<keyword evidence="1" id="KW-0472">Membrane</keyword>
<dbReference type="OrthoDB" id="9125015at2"/>
<keyword evidence="1" id="KW-1133">Transmembrane helix</keyword>
<feature type="transmembrane region" description="Helical" evidence="1">
    <location>
        <begin position="229"/>
        <end position="249"/>
    </location>
</feature>
<comment type="caution">
    <text evidence="2">The sequence shown here is derived from an EMBL/GenBank/DDBJ whole genome shotgun (WGS) entry which is preliminary data.</text>
</comment>
<reference evidence="2 3" key="1">
    <citation type="submission" date="2015-07" db="EMBL/GenBank/DDBJ databases">
        <title>Genome sequence of Leptolinea tardivitalis DSM 16556.</title>
        <authorList>
            <person name="Hemp J."/>
            <person name="Ward L.M."/>
            <person name="Pace L.A."/>
            <person name="Fischer W.W."/>
        </authorList>
    </citation>
    <scope>NUCLEOTIDE SEQUENCE [LARGE SCALE GENOMIC DNA]</scope>
    <source>
        <strain evidence="2 3">YMTK-2</strain>
    </source>
</reference>
<feature type="transmembrane region" description="Helical" evidence="1">
    <location>
        <begin position="143"/>
        <end position="161"/>
    </location>
</feature>
<dbReference type="STRING" id="229920.ADM99_06015"/>
<feature type="transmembrane region" description="Helical" evidence="1">
    <location>
        <begin position="181"/>
        <end position="208"/>
    </location>
</feature>
<evidence type="ECO:0000313" key="3">
    <source>
        <dbReference type="Proteomes" id="UP000050430"/>
    </source>
</evidence>
<feature type="transmembrane region" description="Helical" evidence="1">
    <location>
        <begin position="330"/>
        <end position="349"/>
    </location>
</feature>